<dbReference type="GO" id="GO:0008094">
    <property type="term" value="F:ATP-dependent activity, acting on DNA"/>
    <property type="evidence" value="ECO:0007669"/>
    <property type="project" value="InterPro"/>
</dbReference>
<proteinExistence type="inferred from homology"/>
<dbReference type="InterPro" id="IPR013765">
    <property type="entry name" value="DNA_recomb/repair_RecA"/>
</dbReference>
<evidence type="ECO:0000256" key="3">
    <source>
        <dbReference type="ARBA" id="ARBA00022840"/>
    </source>
</evidence>
<keyword evidence="4" id="KW-0233">DNA recombination</keyword>
<evidence type="ECO:0000256" key="2">
    <source>
        <dbReference type="ARBA" id="ARBA00022741"/>
    </source>
</evidence>
<keyword evidence="2" id="KW-0547">Nucleotide-binding</keyword>
<evidence type="ECO:0000313" key="7">
    <source>
        <dbReference type="EMBL" id="CAB4162668.1"/>
    </source>
</evidence>
<evidence type="ECO:0000256" key="4">
    <source>
        <dbReference type="ARBA" id="ARBA00023172"/>
    </source>
</evidence>
<dbReference type="GO" id="GO:0006310">
    <property type="term" value="P:DNA recombination"/>
    <property type="evidence" value="ECO:0007669"/>
    <property type="project" value="UniProtKB-KW"/>
</dbReference>
<reference evidence="7" key="1">
    <citation type="submission" date="2020-04" db="EMBL/GenBank/DDBJ databases">
        <authorList>
            <person name="Chiriac C."/>
            <person name="Salcher M."/>
            <person name="Ghai R."/>
            <person name="Kavagutti S V."/>
        </authorList>
    </citation>
    <scope>NUCLEOTIDE SEQUENCE</scope>
</reference>
<dbReference type="PROSITE" id="PS50163">
    <property type="entry name" value="RECA_3"/>
    <property type="match status" value="1"/>
</dbReference>
<dbReference type="InterPro" id="IPR020587">
    <property type="entry name" value="RecA_monomer-monomer_interface"/>
</dbReference>
<dbReference type="InterPro" id="IPR049428">
    <property type="entry name" value="RecA-like_N"/>
</dbReference>
<dbReference type="SUPFAM" id="SSF52540">
    <property type="entry name" value="P-loop containing nucleoside triphosphate hydrolases"/>
    <property type="match status" value="1"/>
</dbReference>
<organism evidence="7">
    <name type="scientific">uncultured Caudovirales phage</name>
    <dbReference type="NCBI Taxonomy" id="2100421"/>
    <lineage>
        <taxon>Viruses</taxon>
        <taxon>Duplodnaviria</taxon>
        <taxon>Heunggongvirae</taxon>
        <taxon>Uroviricota</taxon>
        <taxon>Caudoviricetes</taxon>
        <taxon>Peduoviridae</taxon>
        <taxon>Maltschvirus</taxon>
        <taxon>Maltschvirus maltsch</taxon>
    </lineage>
</organism>
<dbReference type="PANTHER" id="PTHR45900:SF1">
    <property type="entry name" value="MITOCHONDRIAL DNA REPAIR PROTEIN RECA HOMOLOG-RELATED"/>
    <property type="match status" value="1"/>
</dbReference>
<dbReference type="GO" id="GO:0005524">
    <property type="term" value="F:ATP binding"/>
    <property type="evidence" value="ECO:0007669"/>
    <property type="project" value="UniProtKB-KW"/>
</dbReference>
<dbReference type="GO" id="GO:0006281">
    <property type="term" value="P:DNA repair"/>
    <property type="evidence" value="ECO:0007669"/>
    <property type="project" value="InterPro"/>
</dbReference>
<dbReference type="EMBL" id="LR796738">
    <property type="protein sequence ID" value="CAB4162668.1"/>
    <property type="molecule type" value="Genomic_DNA"/>
</dbReference>
<dbReference type="InterPro" id="IPR027417">
    <property type="entry name" value="P-loop_NTPase"/>
</dbReference>
<protein>
    <submittedName>
        <fullName evidence="7">RecA RecA/RadA recombinase</fullName>
    </submittedName>
</protein>
<evidence type="ECO:0000256" key="1">
    <source>
        <dbReference type="ARBA" id="ARBA00009391"/>
    </source>
</evidence>
<gene>
    <name evidence="7" type="ORF">UFOVP783_90</name>
</gene>
<dbReference type="PRINTS" id="PR00142">
    <property type="entry name" value="RECA"/>
</dbReference>
<accession>A0A6J5NZX7</accession>
<sequence length="428" mass="45719">MPAKKQAGPARKRTTASADAPGAPTTTSSELDAALDDIHGIHGEGLVVRGDKMPNANHSPTGVFAVDLGLCGGLAEGFGAMFYGFESSGKTLLALLACAGYLRKHPDKIAVFVDAEKLYDGAWAAKLGVDTSRLRVITPDTGEQAIDAIARMMYVDVVGMVVLDSLPSLVPKAVVDRSAEDKTMGALAALLGILCSKIIVAWGKERRRGHRVTVINLNQWRMKVGGFVLGDPRTLPGGRQINHLPTTKIAMRGKEENEKTDDGDTVSVSTELFFKFDKTKHGKSINAGAWTMVLGGGHESGLPPGSVDDAGTVVVYAIKFGLVTGGGGRYRLAAFTEEVFRKKENIIAWLRANPYEQSLLRATMIAAMRVRHGMQPLPPDNSLEGLRNVHTLIDMQLVQRIAATAQDVPAAPAPNTSDEEEGEADEEA</sequence>
<feature type="region of interest" description="Disordered" evidence="5">
    <location>
        <begin position="406"/>
        <end position="428"/>
    </location>
</feature>
<name>A0A6J5NZX7_9CAUD</name>
<dbReference type="GO" id="GO:0003697">
    <property type="term" value="F:single-stranded DNA binding"/>
    <property type="evidence" value="ECO:0007669"/>
    <property type="project" value="InterPro"/>
</dbReference>
<comment type="similarity">
    <text evidence="1">Belongs to the RecA family.</text>
</comment>
<dbReference type="PANTHER" id="PTHR45900">
    <property type="entry name" value="RECA"/>
    <property type="match status" value="1"/>
</dbReference>
<evidence type="ECO:0000259" key="6">
    <source>
        <dbReference type="PROSITE" id="PS50163"/>
    </source>
</evidence>
<evidence type="ECO:0000256" key="5">
    <source>
        <dbReference type="SAM" id="MobiDB-lite"/>
    </source>
</evidence>
<feature type="compositionally biased region" description="Acidic residues" evidence="5">
    <location>
        <begin position="417"/>
        <end position="428"/>
    </location>
</feature>
<dbReference type="Gene3D" id="3.40.50.300">
    <property type="entry name" value="P-loop containing nucleotide triphosphate hydrolases"/>
    <property type="match status" value="1"/>
</dbReference>
<feature type="region of interest" description="Disordered" evidence="5">
    <location>
        <begin position="1"/>
        <end position="28"/>
    </location>
</feature>
<dbReference type="Pfam" id="PF00154">
    <property type="entry name" value="RecA_N"/>
    <property type="match status" value="1"/>
</dbReference>
<keyword evidence="3" id="KW-0067">ATP-binding</keyword>
<feature type="domain" description="RecA family profile 2" evidence="6">
    <location>
        <begin position="226"/>
        <end position="297"/>
    </location>
</feature>